<evidence type="ECO:0000256" key="6">
    <source>
        <dbReference type="PIRSR" id="PIRSR602401-1"/>
    </source>
</evidence>
<dbReference type="Gene3D" id="1.10.630.10">
    <property type="entry name" value="Cytochrome P450"/>
    <property type="match status" value="1"/>
</dbReference>
<dbReference type="RefSeq" id="XP_041560186.1">
    <property type="nucleotide sequence ID" value="XM_041694347.1"/>
</dbReference>
<gene>
    <name evidence="9" type="ORF">APUU_61048S</name>
</gene>
<dbReference type="PROSITE" id="PS00086">
    <property type="entry name" value="CYTOCHROME_P450"/>
    <property type="match status" value="1"/>
</dbReference>
<dbReference type="Pfam" id="PF00067">
    <property type="entry name" value="p450"/>
    <property type="match status" value="1"/>
</dbReference>
<dbReference type="InterPro" id="IPR002401">
    <property type="entry name" value="Cyt_P450_E_grp-I"/>
</dbReference>
<dbReference type="Proteomes" id="UP000654913">
    <property type="component" value="Chromosome 6"/>
</dbReference>
<keyword evidence="7" id="KW-0503">Monooxygenase</keyword>
<keyword evidence="3 6" id="KW-0479">Metal-binding</keyword>
<keyword evidence="6 7" id="KW-0349">Heme</keyword>
<dbReference type="OrthoDB" id="3945418at2759"/>
<dbReference type="InterPro" id="IPR050121">
    <property type="entry name" value="Cytochrome_P450_monoxygenase"/>
</dbReference>
<dbReference type="SUPFAM" id="SSF48264">
    <property type="entry name" value="Cytochrome P450"/>
    <property type="match status" value="1"/>
</dbReference>
<feature type="binding site" description="axial binding residue" evidence="6">
    <location>
        <position position="454"/>
    </location>
    <ligand>
        <name>heme</name>
        <dbReference type="ChEBI" id="CHEBI:30413"/>
    </ligand>
    <ligandPart>
        <name>Fe</name>
        <dbReference type="ChEBI" id="CHEBI:18248"/>
    </ligandPart>
</feature>
<dbReference type="GO" id="GO:0005506">
    <property type="term" value="F:iron ion binding"/>
    <property type="evidence" value="ECO:0007669"/>
    <property type="project" value="InterPro"/>
</dbReference>
<name>A0A7R8ASQ7_9EURO</name>
<sequence>MIFTVIELRPWPVMAAYAAGLYVLFCFLLVVYRLYLSPLSRFPGPKLAAATQWYETYYEMFNRGGGMFTKHIKKLHEEYGPVIRINPWELHIDDPEFYETIYAPSAPFDKLKVFENRFNIPTAAFSTADHVAHKRRRAALNPFFTRSKIQAHAPFIQTVVDTTCTRLEKEFGGKQKPVVLNDMFACLSADVIVALAFGDEPTICHSENWQTPFTKGMDNMVSATHLNSQFPFMVHVVNAIPDSLMAKSALFQPIIEFRHGLDRRIRQLLGDRKAQKPTGSTVFEVLLNSKLPPHELTEQRLQHEAVSIIGAGFDTTRQMLTLICFHILYHPEVYTRLQQELVEAIPDPNQVPSWSQLQQLPYLTACIEEGLRIGFGTVQRSPRISPNPIQYQNYVIPPGTPISEDSYHMHLNEDVFPDSYSYKPERWLGNPKGPDGVKQLSRYMVAFGRGARMCLGMQMAYCELYLMLATMLRRLKFELFETDRSDVDFYVDWLTPHAKLDSKGVRVLVKGVA</sequence>
<dbReference type="PRINTS" id="PR00463">
    <property type="entry name" value="EP450I"/>
</dbReference>
<evidence type="ECO:0000256" key="8">
    <source>
        <dbReference type="SAM" id="Phobius"/>
    </source>
</evidence>
<dbReference type="GO" id="GO:0004497">
    <property type="term" value="F:monooxygenase activity"/>
    <property type="evidence" value="ECO:0007669"/>
    <property type="project" value="UniProtKB-KW"/>
</dbReference>
<keyword evidence="8" id="KW-1133">Transmembrane helix</keyword>
<dbReference type="InterPro" id="IPR001128">
    <property type="entry name" value="Cyt_P450"/>
</dbReference>
<protein>
    <recommendedName>
        <fullName evidence="11">Cytochrome P450</fullName>
    </recommendedName>
</protein>
<proteinExistence type="inferred from homology"/>
<dbReference type="GO" id="GO:0016705">
    <property type="term" value="F:oxidoreductase activity, acting on paired donors, with incorporation or reduction of molecular oxygen"/>
    <property type="evidence" value="ECO:0007669"/>
    <property type="project" value="InterPro"/>
</dbReference>
<evidence type="ECO:0008006" key="11">
    <source>
        <dbReference type="Google" id="ProtNLM"/>
    </source>
</evidence>
<dbReference type="EMBL" id="AP024448">
    <property type="protein sequence ID" value="BCS28000.1"/>
    <property type="molecule type" value="Genomic_DNA"/>
</dbReference>
<evidence type="ECO:0000256" key="5">
    <source>
        <dbReference type="ARBA" id="ARBA00023004"/>
    </source>
</evidence>
<evidence type="ECO:0000313" key="9">
    <source>
        <dbReference type="EMBL" id="BCS28000.1"/>
    </source>
</evidence>
<keyword evidence="8" id="KW-0472">Membrane</keyword>
<evidence type="ECO:0000313" key="10">
    <source>
        <dbReference type="Proteomes" id="UP000654913"/>
    </source>
</evidence>
<evidence type="ECO:0000256" key="7">
    <source>
        <dbReference type="RuleBase" id="RU000461"/>
    </source>
</evidence>
<reference evidence="9" key="2">
    <citation type="submission" date="2021-02" db="EMBL/GenBank/DDBJ databases">
        <title>Aspergillus puulaauensis MK2 genome sequence.</title>
        <authorList>
            <person name="Futagami T."/>
            <person name="Mori K."/>
            <person name="Kadooka C."/>
            <person name="Tanaka T."/>
        </authorList>
    </citation>
    <scope>NUCLEOTIDE SEQUENCE</scope>
    <source>
        <strain evidence="9">MK2</strain>
    </source>
</reference>
<accession>A0A7R8ASQ7</accession>
<keyword evidence="5 6" id="KW-0408">Iron</keyword>
<dbReference type="CDD" id="cd11062">
    <property type="entry name" value="CYP58-like"/>
    <property type="match status" value="1"/>
</dbReference>
<feature type="transmembrane region" description="Helical" evidence="8">
    <location>
        <begin position="15"/>
        <end position="36"/>
    </location>
</feature>
<dbReference type="InterPro" id="IPR036396">
    <property type="entry name" value="Cyt_P450_sf"/>
</dbReference>
<dbReference type="AlphaFoldDB" id="A0A7R8ASQ7"/>
<reference evidence="9" key="1">
    <citation type="submission" date="2021-01" db="EMBL/GenBank/DDBJ databases">
        <authorList>
            <consortium name="Aspergillus puulaauensis MK2 genome sequencing consortium"/>
            <person name="Kazuki M."/>
            <person name="Futagami T."/>
        </authorList>
    </citation>
    <scope>NUCLEOTIDE SEQUENCE</scope>
    <source>
        <strain evidence="9">MK2</strain>
    </source>
</reference>
<dbReference type="InterPro" id="IPR017972">
    <property type="entry name" value="Cyt_P450_CS"/>
</dbReference>
<keyword evidence="4 7" id="KW-0560">Oxidoreductase</keyword>
<dbReference type="PANTHER" id="PTHR24305">
    <property type="entry name" value="CYTOCHROME P450"/>
    <property type="match status" value="1"/>
</dbReference>
<evidence type="ECO:0000256" key="1">
    <source>
        <dbReference type="ARBA" id="ARBA00001971"/>
    </source>
</evidence>
<evidence type="ECO:0000256" key="2">
    <source>
        <dbReference type="ARBA" id="ARBA00010617"/>
    </source>
</evidence>
<comment type="similarity">
    <text evidence="2 7">Belongs to the cytochrome P450 family.</text>
</comment>
<dbReference type="PANTHER" id="PTHR24305:SF231">
    <property type="entry name" value="P450, PUTATIVE (EUROFUNG)-RELATED"/>
    <property type="match status" value="1"/>
</dbReference>
<dbReference type="GeneID" id="64977997"/>
<organism evidence="9 10">
    <name type="scientific">Aspergillus puulaauensis</name>
    <dbReference type="NCBI Taxonomy" id="1220207"/>
    <lineage>
        <taxon>Eukaryota</taxon>
        <taxon>Fungi</taxon>
        <taxon>Dikarya</taxon>
        <taxon>Ascomycota</taxon>
        <taxon>Pezizomycotina</taxon>
        <taxon>Eurotiomycetes</taxon>
        <taxon>Eurotiomycetidae</taxon>
        <taxon>Eurotiales</taxon>
        <taxon>Aspergillaceae</taxon>
        <taxon>Aspergillus</taxon>
    </lineage>
</organism>
<evidence type="ECO:0000256" key="3">
    <source>
        <dbReference type="ARBA" id="ARBA00022723"/>
    </source>
</evidence>
<comment type="cofactor">
    <cofactor evidence="1 6">
        <name>heme</name>
        <dbReference type="ChEBI" id="CHEBI:30413"/>
    </cofactor>
</comment>
<dbReference type="GO" id="GO:0020037">
    <property type="term" value="F:heme binding"/>
    <property type="evidence" value="ECO:0007669"/>
    <property type="project" value="InterPro"/>
</dbReference>
<dbReference type="KEGG" id="apuu:APUU_61048S"/>
<evidence type="ECO:0000256" key="4">
    <source>
        <dbReference type="ARBA" id="ARBA00023002"/>
    </source>
</evidence>
<keyword evidence="10" id="KW-1185">Reference proteome</keyword>
<keyword evidence="8" id="KW-0812">Transmembrane</keyword>